<keyword evidence="11" id="KW-1185">Reference proteome</keyword>
<dbReference type="InterPro" id="IPR035906">
    <property type="entry name" value="MetI-like_sf"/>
</dbReference>
<evidence type="ECO:0000313" key="11">
    <source>
        <dbReference type="Proteomes" id="UP000585272"/>
    </source>
</evidence>
<dbReference type="GO" id="GO:0005886">
    <property type="term" value="C:plasma membrane"/>
    <property type="evidence" value="ECO:0007669"/>
    <property type="project" value="UniProtKB-SubCell"/>
</dbReference>
<dbReference type="SUPFAM" id="SSF161098">
    <property type="entry name" value="MetI-like"/>
    <property type="match status" value="1"/>
</dbReference>
<evidence type="ECO:0000256" key="5">
    <source>
        <dbReference type="ARBA" id="ARBA00022692"/>
    </source>
</evidence>
<evidence type="ECO:0000313" key="10">
    <source>
        <dbReference type="EMBL" id="MBB4661411.1"/>
    </source>
</evidence>
<dbReference type="CDD" id="cd06261">
    <property type="entry name" value="TM_PBP2"/>
    <property type="match status" value="1"/>
</dbReference>
<evidence type="ECO:0000259" key="9">
    <source>
        <dbReference type="PROSITE" id="PS50928"/>
    </source>
</evidence>
<evidence type="ECO:0000256" key="6">
    <source>
        <dbReference type="ARBA" id="ARBA00022989"/>
    </source>
</evidence>
<feature type="transmembrane region" description="Helical" evidence="8">
    <location>
        <begin position="135"/>
        <end position="155"/>
    </location>
</feature>
<feature type="transmembrane region" description="Helical" evidence="8">
    <location>
        <begin position="102"/>
        <end position="123"/>
    </location>
</feature>
<dbReference type="AlphaFoldDB" id="A0A840IAX8"/>
<keyword evidence="6 8" id="KW-1133">Transmembrane helix</keyword>
<dbReference type="InterPro" id="IPR000515">
    <property type="entry name" value="MetI-like"/>
</dbReference>
<evidence type="ECO:0000256" key="7">
    <source>
        <dbReference type="ARBA" id="ARBA00023136"/>
    </source>
</evidence>
<gene>
    <name evidence="10" type="ORF">BDZ31_000984</name>
</gene>
<proteinExistence type="inferred from homology"/>
<protein>
    <submittedName>
        <fullName evidence="10">Putative spermidine/putrescine transport system permease protein</fullName>
    </submittedName>
</protein>
<dbReference type="EMBL" id="JACHNU010000001">
    <property type="protein sequence ID" value="MBB4661411.1"/>
    <property type="molecule type" value="Genomic_DNA"/>
</dbReference>
<dbReference type="PANTHER" id="PTHR43357">
    <property type="entry name" value="INNER MEMBRANE ABC TRANSPORTER PERMEASE PROTEIN YDCV"/>
    <property type="match status" value="1"/>
</dbReference>
<evidence type="ECO:0000256" key="2">
    <source>
        <dbReference type="ARBA" id="ARBA00022448"/>
    </source>
</evidence>
<feature type="transmembrane region" description="Helical" evidence="8">
    <location>
        <begin position="189"/>
        <end position="212"/>
    </location>
</feature>
<comment type="subcellular location">
    <subcellularLocation>
        <location evidence="1">Cell inner membrane</location>
        <topology evidence="1">Multi-pass membrane protein</topology>
    </subcellularLocation>
    <subcellularLocation>
        <location evidence="8">Cell membrane</location>
        <topology evidence="8">Multi-pass membrane protein</topology>
    </subcellularLocation>
</comment>
<reference evidence="10 11" key="1">
    <citation type="submission" date="2020-08" db="EMBL/GenBank/DDBJ databases">
        <title>Genomic Encyclopedia of Archaeal and Bacterial Type Strains, Phase II (KMG-II): from individual species to whole genera.</title>
        <authorList>
            <person name="Goeker M."/>
        </authorList>
    </citation>
    <scope>NUCLEOTIDE SEQUENCE [LARGE SCALE GENOMIC DNA]</scope>
    <source>
        <strain evidence="10 11">DSM 23288</strain>
    </source>
</reference>
<dbReference type="Proteomes" id="UP000585272">
    <property type="component" value="Unassembled WGS sequence"/>
</dbReference>
<feature type="domain" description="ABC transmembrane type-1" evidence="9">
    <location>
        <begin position="64"/>
        <end position="255"/>
    </location>
</feature>
<keyword evidence="4" id="KW-0997">Cell inner membrane</keyword>
<accession>A0A840IAX8</accession>
<organism evidence="10 11">
    <name type="scientific">Conexibacter arvalis</name>
    <dbReference type="NCBI Taxonomy" id="912552"/>
    <lineage>
        <taxon>Bacteria</taxon>
        <taxon>Bacillati</taxon>
        <taxon>Actinomycetota</taxon>
        <taxon>Thermoleophilia</taxon>
        <taxon>Solirubrobacterales</taxon>
        <taxon>Conexibacteraceae</taxon>
        <taxon>Conexibacter</taxon>
    </lineage>
</organism>
<keyword evidence="2 8" id="KW-0813">Transport</keyword>
<comment type="similarity">
    <text evidence="8">Belongs to the binding-protein-dependent transport system permease family.</text>
</comment>
<dbReference type="GO" id="GO:0055085">
    <property type="term" value="P:transmembrane transport"/>
    <property type="evidence" value="ECO:0007669"/>
    <property type="project" value="InterPro"/>
</dbReference>
<evidence type="ECO:0000256" key="1">
    <source>
        <dbReference type="ARBA" id="ARBA00004429"/>
    </source>
</evidence>
<sequence length="267" mass="28009">MSARKGRAALMVFCGLVMVLLIAPALVAVPMGFNGRATFEFPPQSWSTRWYENLVTDVTWRDAIVNSFKVAAIVAIVTTVMGTAAAYGLARGRFPGRGAVMALATAPMIIPIVLVAIALYAIFLEQKMVGTLEAFVIAHSLIALPFVIVTVTAGLKSLDDGLERAARTLGASPAVAFFTVTLPLLKRSLAVAAALAFAASFDDVVVAIFISSPEFQTLPVKIYSSLTDTVDPTVAVASTITLAIAALGMAVAFVVMTKRGVEGDAAR</sequence>
<name>A0A840IAX8_9ACTN</name>
<comment type="caution">
    <text evidence="10">The sequence shown here is derived from an EMBL/GenBank/DDBJ whole genome shotgun (WGS) entry which is preliminary data.</text>
</comment>
<feature type="transmembrane region" description="Helical" evidence="8">
    <location>
        <begin position="232"/>
        <end position="257"/>
    </location>
</feature>
<feature type="transmembrane region" description="Helical" evidence="8">
    <location>
        <begin position="70"/>
        <end position="90"/>
    </location>
</feature>
<dbReference type="PANTHER" id="PTHR43357:SF4">
    <property type="entry name" value="INNER MEMBRANE ABC TRANSPORTER PERMEASE PROTEIN YDCV"/>
    <property type="match status" value="1"/>
</dbReference>
<evidence type="ECO:0000256" key="8">
    <source>
        <dbReference type="RuleBase" id="RU363032"/>
    </source>
</evidence>
<dbReference type="Gene3D" id="1.10.3720.10">
    <property type="entry name" value="MetI-like"/>
    <property type="match status" value="1"/>
</dbReference>
<evidence type="ECO:0000256" key="3">
    <source>
        <dbReference type="ARBA" id="ARBA00022475"/>
    </source>
</evidence>
<keyword evidence="5 8" id="KW-0812">Transmembrane</keyword>
<keyword evidence="7 8" id="KW-0472">Membrane</keyword>
<keyword evidence="3" id="KW-1003">Cell membrane</keyword>
<dbReference type="PROSITE" id="PS50928">
    <property type="entry name" value="ABC_TM1"/>
    <property type="match status" value="1"/>
</dbReference>
<dbReference type="RefSeq" id="WP_183339555.1">
    <property type="nucleotide sequence ID" value="NZ_JACHNU010000001.1"/>
</dbReference>
<evidence type="ECO:0000256" key="4">
    <source>
        <dbReference type="ARBA" id="ARBA00022519"/>
    </source>
</evidence>
<dbReference type="Pfam" id="PF00528">
    <property type="entry name" value="BPD_transp_1"/>
    <property type="match status" value="1"/>
</dbReference>